<dbReference type="PANTHER" id="PTHR44051:SF8">
    <property type="entry name" value="GLUTATHIONE S-TRANSFERASE GSTA"/>
    <property type="match status" value="1"/>
</dbReference>
<dbReference type="Gene3D" id="3.40.30.10">
    <property type="entry name" value="Glutaredoxin"/>
    <property type="match status" value="1"/>
</dbReference>
<dbReference type="InterPro" id="IPR004045">
    <property type="entry name" value="Glutathione_S-Trfase_N"/>
</dbReference>
<proteinExistence type="inferred from homology"/>
<dbReference type="PROSITE" id="PS50405">
    <property type="entry name" value="GST_CTER"/>
    <property type="match status" value="1"/>
</dbReference>
<dbReference type="AlphaFoldDB" id="A0A6G1H5W5"/>
<dbReference type="OrthoDB" id="422574at2759"/>
<feature type="domain" description="GST C-terminal" evidence="3">
    <location>
        <begin position="111"/>
        <end position="242"/>
    </location>
</feature>
<dbReference type="InterPro" id="IPR036282">
    <property type="entry name" value="Glutathione-S-Trfase_C_sf"/>
</dbReference>
<organism evidence="4 5">
    <name type="scientific">Aulographum hederae CBS 113979</name>
    <dbReference type="NCBI Taxonomy" id="1176131"/>
    <lineage>
        <taxon>Eukaryota</taxon>
        <taxon>Fungi</taxon>
        <taxon>Dikarya</taxon>
        <taxon>Ascomycota</taxon>
        <taxon>Pezizomycotina</taxon>
        <taxon>Dothideomycetes</taxon>
        <taxon>Pleosporomycetidae</taxon>
        <taxon>Aulographales</taxon>
        <taxon>Aulographaceae</taxon>
    </lineage>
</organism>
<gene>
    <name evidence="4" type="ORF">K402DRAFT_391644</name>
</gene>
<evidence type="ECO:0000313" key="5">
    <source>
        <dbReference type="Proteomes" id="UP000800041"/>
    </source>
</evidence>
<dbReference type="Pfam" id="PF13409">
    <property type="entry name" value="GST_N_2"/>
    <property type="match status" value="1"/>
</dbReference>
<evidence type="ECO:0000259" key="3">
    <source>
        <dbReference type="PROSITE" id="PS50405"/>
    </source>
</evidence>
<dbReference type="SUPFAM" id="SSF47616">
    <property type="entry name" value="GST C-terminal domain-like"/>
    <property type="match status" value="1"/>
</dbReference>
<dbReference type="Proteomes" id="UP000800041">
    <property type="component" value="Unassembled WGS sequence"/>
</dbReference>
<reference evidence="4" key="1">
    <citation type="journal article" date="2020" name="Stud. Mycol.">
        <title>101 Dothideomycetes genomes: a test case for predicting lifestyles and emergence of pathogens.</title>
        <authorList>
            <person name="Haridas S."/>
            <person name="Albert R."/>
            <person name="Binder M."/>
            <person name="Bloem J."/>
            <person name="Labutti K."/>
            <person name="Salamov A."/>
            <person name="Andreopoulos B."/>
            <person name="Baker S."/>
            <person name="Barry K."/>
            <person name="Bills G."/>
            <person name="Bluhm B."/>
            <person name="Cannon C."/>
            <person name="Castanera R."/>
            <person name="Culley D."/>
            <person name="Daum C."/>
            <person name="Ezra D."/>
            <person name="Gonzalez J."/>
            <person name="Henrissat B."/>
            <person name="Kuo A."/>
            <person name="Liang C."/>
            <person name="Lipzen A."/>
            <person name="Lutzoni F."/>
            <person name="Magnuson J."/>
            <person name="Mondo S."/>
            <person name="Nolan M."/>
            <person name="Ohm R."/>
            <person name="Pangilinan J."/>
            <person name="Park H.-J."/>
            <person name="Ramirez L."/>
            <person name="Alfaro M."/>
            <person name="Sun H."/>
            <person name="Tritt A."/>
            <person name="Yoshinaga Y."/>
            <person name="Zwiers L.-H."/>
            <person name="Turgeon B."/>
            <person name="Goodwin S."/>
            <person name="Spatafora J."/>
            <person name="Crous P."/>
            <person name="Grigoriev I."/>
        </authorList>
    </citation>
    <scope>NUCLEOTIDE SEQUENCE</scope>
    <source>
        <strain evidence="4">CBS 113979</strain>
    </source>
</reference>
<comment type="similarity">
    <text evidence="1">Belongs to the GST superfamily.</text>
</comment>
<dbReference type="InterPro" id="IPR010987">
    <property type="entry name" value="Glutathione-S-Trfase_C-like"/>
</dbReference>
<accession>A0A6G1H5W5</accession>
<keyword evidence="5" id="KW-1185">Reference proteome</keyword>
<dbReference type="EMBL" id="ML977148">
    <property type="protein sequence ID" value="KAF1988410.1"/>
    <property type="molecule type" value="Genomic_DNA"/>
</dbReference>
<dbReference type="SFLD" id="SFLDG00358">
    <property type="entry name" value="Main_(cytGST)"/>
    <property type="match status" value="1"/>
</dbReference>
<sequence>MASQPYLEDTPAEVTKAKGLHLITQNTPNGQKVQILLEELASVYGLEWTTTIIDTSTNEQKKDWFLRLNPNGRIPVLVDNAESSAFPVMETSAELLYLLKFDKDNHFGFADPLEQNELIQWLFFWHGSGAPYQGNLGFFRRAQEQSEFAINRFRKETYRVFGVLEIQMSGRYTGRPKEFLAGKGKGKYSAADVGTWPWVKNWALSGYTEEEMQEFPHLLEWIERVAGREAVQRGIGDKYKLP</sequence>
<dbReference type="SFLD" id="SFLDS00019">
    <property type="entry name" value="Glutathione_Transferase_(cytos"/>
    <property type="match status" value="1"/>
</dbReference>
<evidence type="ECO:0000313" key="4">
    <source>
        <dbReference type="EMBL" id="KAF1988410.1"/>
    </source>
</evidence>
<protein>
    <submittedName>
        <fullName evidence="4">Glutathione S-transferas-like protein</fullName>
    </submittedName>
</protein>
<dbReference type="SUPFAM" id="SSF52833">
    <property type="entry name" value="Thioredoxin-like"/>
    <property type="match status" value="1"/>
</dbReference>
<dbReference type="PANTHER" id="PTHR44051">
    <property type="entry name" value="GLUTATHIONE S-TRANSFERASE-RELATED"/>
    <property type="match status" value="1"/>
</dbReference>
<dbReference type="CDD" id="cd03048">
    <property type="entry name" value="GST_N_Ure2p_like"/>
    <property type="match status" value="1"/>
</dbReference>
<dbReference type="Gene3D" id="1.20.1050.10">
    <property type="match status" value="1"/>
</dbReference>
<name>A0A6G1H5W5_9PEZI</name>
<dbReference type="InterPro" id="IPR036249">
    <property type="entry name" value="Thioredoxin-like_sf"/>
</dbReference>
<evidence type="ECO:0000256" key="1">
    <source>
        <dbReference type="ARBA" id="ARBA00007409"/>
    </source>
</evidence>
<dbReference type="PROSITE" id="PS50404">
    <property type="entry name" value="GST_NTER"/>
    <property type="match status" value="1"/>
</dbReference>
<dbReference type="InterPro" id="IPR040079">
    <property type="entry name" value="Glutathione_S-Trfase"/>
</dbReference>
<evidence type="ECO:0000259" key="2">
    <source>
        <dbReference type="PROSITE" id="PS50404"/>
    </source>
</evidence>
<feature type="domain" description="GST N-terminal" evidence="2">
    <location>
        <begin position="17"/>
        <end position="106"/>
    </location>
</feature>